<sequence length="293" mass="31139">MRTGRRERPGLADRRPVDVSGGGCGGLGHQIGTSDSLFLVRVVAEVPGVGCLPGWCVGRLLPVLRYARGSRGRVFAPRSGGCGDSRVGAGGLLDHWRVVRPLAGLLAGWAGVGRRRVARVGVRWRVVRWLAACEAPVAEQPVIGRPIAGLGVDGVRWWGHRDFGHRVGTWGACCTITDGPSSVGINLSIWSKSQPQWGKRSTSAGKVVACRCGQRGPNAFATGSRGPHLLSEVPARCSNPSQALARADTWAGAMAGGWVARTASTHQPRPNPWRAPGDPRPTRWRARLVTSDA</sequence>
<dbReference type="Proteomes" id="UP000295818">
    <property type="component" value="Unassembled WGS sequence"/>
</dbReference>
<comment type="caution">
    <text evidence="2">The sequence shown here is derived from an EMBL/GenBank/DDBJ whole genome shotgun (WGS) entry which is preliminary data.</text>
</comment>
<dbReference type="EMBL" id="SLWM01000016">
    <property type="protein sequence ID" value="TCO16694.1"/>
    <property type="molecule type" value="Genomic_DNA"/>
</dbReference>
<gene>
    <name evidence="2" type="ORF">EV644_11665</name>
</gene>
<organism evidence="2 3">
    <name type="scientific">Kribbella orskensis</name>
    <dbReference type="NCBI Taxonomy" id="2512216"/>
    <lineage>
        <taxon>Bacteria</taxon>
        <taxon>Bacillati</taxon>
        <taxon>Actinomycetota</taxon>
        <taxon>Actinomycetes</taxon>
        <taxon>Propionibacteriales</taxon>
        <taxon>Kribbellaceae</taxon>
        <taxon>Kribbella</taxon>
    </lineage>
</organism>
<feature type="region of interest" description="Disordered" evidence="1">
    <location>
        <begin position="262"/>
        <end position="282"/>
    </location>
</feature>
<proteinExistence type="predicted"/>
<evidence type="ECO:0000313" key="3">
    <source>
        <dbReference type="Proteomes" id="UP000295818"/>
    </source>
</evidence>
<reference evidence="2 3" key="1">
    <citation type="journal article" date="2015" name="Stand. Genomic Sci.">
        <title>Genomic Encyclopedia of Bacterial and Archaeal Type Strains, Phase III: the genomes of soil and plant-associated and newly described type strains.</title>
        <authorList>
            <person name="Whitman W.B."/>
            <person name="Woyke T."/>
            <person name="Klenk H.P."/>
            <person name="Zhou Y."/>
            <person name="Lilburn T.G."/>
            <person name="Beck B.J."/>
            <person name="De Vos P."/>
            <person name="Vandamme P."/>
            <person name="Eisen J.A."/>
            <person name="Garrity G."/>
            <person name="Hugenholtz P."/>
            <person name="Kyrpides N.C."/>
        </authorList>
    </citation>
    <scope>NUCLEOTIDE SEQUENCE [LARGE SCALE GENOMIC DNA]</scope>
    <source>
        <strain evidence="2 3">VKM Ac-2538</strain>
    </source>
</reference>
<name>A0ABY2BD44_9ACTN</name>
<accession>A0ABY2BD44</accession>
<evidence type="ECO:0000256" key="1">
    <source>
        <dbReference type="SAM" id="MobiDB-lite"/>
    </source>
</evidence>
<keyword evidence="3" id="KW-1185">Reference proteome</keyword>
<evidence type="ECO:0000313" key="2">
    <source>
        <dbReference type="EMBL" id="TCO16694.1"/>
    </source>
</evidence>
<protein>
    <submittedName>
        <fullName evidence="2">Uncharacterized protein</fullName>
    </submittedName>
</protein>